<accession>A0A0G1H3C3</accession>
<dbReference type="Gene3D" id="1.10.1220.10">
    <property type="entry name" value="Met repressor-like"/>
    <property type="match status" value="1"/>
</dbReference>
<dbReference type="EMBL" id="LCHU01000014">
    <property type="protein sequence ID" value="KKT41008.1"/>
    <property type="molecule type" value="Genomic_DNA"/>
</dbReference>
<name>A0A0G1H3C3_9BACT</name>
<gene>
    <name evidence="1" type="ORF">UW30_C0014G0017</name>
</gene>
<dbReference type="AlphaFoldDB" id="A0A0G1H3C3"/>
<evidence type="ECO:0000313" key="2">
    <source>
        <dbReference type="Proteomes" id="UP000034736"/>
    </source>
</evidence>
<dbReference type="STRING" id="1618647.UW30_C0014G0017"/>
<evidence type="ECO:0000313" key="1">
    <source>
        <dbReference type="EMBL" id="KKT41008.1"/>
    </source>
</evidence>
<dbReference type="InterPro" id="IPR013321">
    <property type="entry name" value="Arc_rbn_hlx_hlx"/>
</dbReference>
<dbReference type="GO" id="GO:0006355">
    <property type="term" value="P:regulation of DNA-templated transcription"/>
    <property type="evidence" value="ECO:0007669"/>
    <property type="project" value="InterPro"/>
</dbReference>
<dbReference type="Proteomes" id="UP000034736">
    <property type="component" value="Unassembled WGS sequence"/>
</dbReference>
<protein>
    <submittedName>
        <fullName evidence="1">Uncharacterized protein</fullName>
    </submittedName>
</protein>
<proteinExistence type="predicted"/>
<comment type="caution">
    <text evidence="1">The sequence shown here is derived from an EMBL/GenBank/DDBJ whole genome shotgun (WGS) entry which is preliminary data.</text>
</comment>
<sequence length="131" mass="14957">MKIIIPEEYRGKFERERAWIKPKGGGKCIVQDYAFVFISRWKGHGLLVTNKKVKDEAKKIAEEMGLSLSAVINAQLKQLVREQEMRFSVAPKMTAYLENVAKEAREDYAKSKSVSLIFKSAGDAAKYLRTR</sequence>
<reference evidence="1 2" key="1">
    <citation type="journal article" date="2015" name="Nature">
        <title>rRNA introns, odd ribosomes, and small enigmatic genomes across a large radiation of phyla.</title>
        <authorList>
            <person name="Brown C.T."/>
            <person name="Hug L.A."/>
            <person name="Thomas B.C."/>
            <person name="Sharon I."/>
            <person name="Castelle C.J."/>
            <person name="Singh A."/>
            <person name="Wilkins M.J."/>
            <person name="Williams K.H."/>
            <person name="Banfield J.F."/>
        </authorList>
    </citation>
    <scope>NUCLEOTIDE SEQUENCE [LARGE SCALE GENOMIC DNA]</scope>
</reference>
<organism evidence="1 2">
    <name type="scientific">Candidatus Giovannonibacteria bacterium GW2011_GWA2_44_13b</name>
    <dbReference type="NCBI Taxonomy" id="1618647"/>
    <lineage>
        <taxon>Bacteria</taxon>
        <taxon>Candidatus Giovannoniibacteriota</taxon>
    </lineage>
</organism>